<dbReference type="InterPro" id="IPR029063">
    <property type="entry name" value="SAM-dependent_MTases_sf"/>
</dbReference>
<dbReference type="InterPro" id="IPR050793">
    <property type="entry name" value="CMP-NeuNAc_synthase"/>
</dbReference>
<proteinExistence type="predicted"/>
<dbReference type="Pfam" id="PF13489">
    <property type="entry name" value="Methyltransf_23"/>
    <property type="match status" value="1"/>
</dbReference>
<sequence>MLAVTPARVGSKGLYKKNIRDVGGKPLIYYQLRNALESKYVDQVVLASDSQEILNIGYAHFGGKIDYVLRPEEISTDESKSEETLLFVLDTYPADIVVLLEPTNPLNKPEYIAQCIEQVLNGMDSCGCFTEDCGFFSSDEDLIERPMRQHIVPRLRETGNCWATRSVILRITNNRLGGRFGTVVIPKCDSLHLDDETDWRCIEALLPRGDYYDIRPWASNGDSDDYWGITVDPDGKIRDKSVEREDYLAQHKNIIDYVNSLDGGRVLDVGCGLGFLLSALSKKFERFGLEPNPQAAKIARKNGWVFPSTLEESGFSSNFFDVVILNHVIEHLPDPVATIQEIRRVLKPGGKLVVETPDFDCEVARRFGEKFRLLDDETHISLFSTMSLYDLLKDSLFEVERIEHPFFEQKYFTEENLLRLFDTTKVSPPCLGNVVTIYCYKK</sequence>
<dbReference type="CDD" id="cd02440">
    <property type="entry name" value="AdoMet_MTases"/>
    <property type="match status" value="1"/>
</dbReference>
<accession>A0A6M3LNN4</accession>
<dbReference type="PANTHER" id="PTHR21485">
    <property type="entry name" value="HAD SUPERFAMILY MEMBERS CMAS AND KDSC"/>
    <property type="match status" value="1"/>
</dbReference>
<dbReference type="Pfam" id="PF02348">
    <property type="entry name" value="CTP_transf_3"/>
    <property type="match status" value="1"/>
</dbReference>
<organism evidence="1">
    <name type="scientific">viral metagenome</name>
    <dbReference type="NCBI Taxonomy" id="1070528"/>
    <lineage>
        <taxon>unclassified sequences</taxon>
        <taxon>metagenomes</taxon>
        <taxon>organismal metagenomes</taxon>
    </lineage>
</organism>
<gene>
    <name evidence="1" type="ORF">MM415B03888_0005</name>
</gene>
<keyword evidence="1" id="KW-0808">Transferase</keyword>
<protein>
    <submittedName>
        <fullName evidence="1">Putative methyltransferase</fullName>
    </submittedName>
</protein>
<dbReference type="AlphaFoldDB" id="A0A6M3LNN4"/>
<dbReference type="CDD" id="cd02513">
    <property type="entry name" value="CMP-NeuAc_Synthase"/>
    <property type="match status" value="1"/>
</dbReference>
<keyword evidence="1" id="KW-0489">Methyltransferase</keyword>
<dbReference type="Gene3D" id="3.90.550.10">
    <property type="entry name" value="Spore Coat Polysaccharide Biosynthesis Protein SpsA, Chain A"/>
    <property type="match status" value="1"/>
</dbReference>
<dbReference type="SUPFAM" id="SSF53335">
    <property type="entry name" value="S-adenosyl-L-methionine-dependent methyltransferases"/>
    <property type="match status" value="1"/>
</dbReference>
<dbReference type="SUPFAM" id="SSF53448">
    <property type="entry name" value="Nucleotide-diphospho-sugar transferases"/>
    <property type="match status" value="1"/>
</dbReference>
<dbReference type="EMBL" id="MT143224">
    <property type="protein sequence ID" value="QJA94345.1"/>
    <property type="molecule type" value="Genomic_DNA"/>
</dbReference>
<reference evidence="1" key="1">
    <citation type="submission" date="2020-03" db="EMBL/GenBank/DDBJ databases">
        <title>The deep terrestrial virosphere.</title>
        <authorList>
            <person name="Holmfeldt K."/>
            <person name="Nilsson E."/>
            <person name="Simone D."/>
            <person name="Lopez-Fernandez M."/>
            <person name="Wu X."/>
            <person name="de Brujin I."/>
            <person name="Lundin D."/>
            <person name="Andersson A."/>
            <person name="Bertilsson S."/>
            <person name="Dopson M."/>
        </authorList>
    </citation>
    <scope>NUCLEOTIDE SEQUENCE</scope>
    <source>
        <strain evidence="1">MM415B03888</strain>
    </source>
</reference>
<dbReference type="Gene3D" id="3.40.50.150">
    <property type="entry name" value="Vaccinia Virus protein VP39"/>
    <property type="match status" value="1"/>
</dbReference>
<dbReference type="PANTHER" id="PTHR21485:SF3">
    <property type="entry name" value="N-ACYLNEURAMINATE CYTIDYLYLTRANSFERASE"/>
    <property type="match status" value="1"/>
</dbReference>
<dbReference type="InterPro" id="IPR029044">
    <property type="entry name" value="Nucleotide-diphossugar_trans"/>
</dbReference>
<dbReference type="GO" id="GO:0032259">
    <property type="term" value="P:methylation"/>
    <property type="evidence" value="ECO:0007669"/>
    <property type="project" value="UniProtKB-KW"/>
</dbReference>
<dbReference type="GO" id="GO:0008168">
    <property type="term" value="F:methyltransferase activity"/>
    <property type="evidence" value="ECO:0007669"/>
    <property type="project" value="UniProtKB-KW"/>
</dbReference>
<evidence type="ECO:0000313" key="1">
    <source>
        <dbReference type="EMBL" id="QJA94345.1"/>
    </source>
</evidence>
<name>A0A6M3LNN4_9ZZZZ</name>
<dbReference type="GO" id="GO:0008781">
    <property type="term" value="F:N-acylneuraminate cytidylyltransferase activity"/>
    <property type="evidence" value="ECO:0007669"/>
    <property type="project" value="TreeGrafter"/>
</dbReference>
<dbReference type="InterPro" id="IPR003329">
    <property type="entry name" value="Cytidylyl_trans"/>
</dbReference>